<proteinExistence type="predicted"/>
<evidence type="ECO:0000256" key="1">
    <source>
        <dbReference type="SAM" id="MobiDB-lite"/>
    </source>
</evidence>
<dbReference type="Proteomes" id="UP000245956">
    <property type="component" value="Unassembled WGS sequence"/>
</dbReference>
<organism evidence="2 3">
    <name type="scientific">Purpureocillium lilacinum</name>
    <name type="common">Paecilomyces lilacinus</name>
    <dbReference type="NCBI Taxonomy" id="33203"/>
    <lineage>
        <taxon>Eukaryota</taxon>
        <taxon>Fungi</taxon>
        <taxon>Dikarya</taxon>
        <taxon>Ascomycota</taxon>
        <taxon>Pezizomycotina</taxon>
        <taxon>Sordariomycetes</taxon>
        <taxon>Hypocreomycetidae</taxon>
        <taxon>Hypocreales</taxon>
        <taxon>Ophiocordycipitaceae</taxon>
        <taxon>Purpureocillium</taxon>
    </lineage>
</organism>
<feature type="region of interest" description="Disordered" evidence="1">
    <location>
        <begin position="125"/>
        <end position="146"/>
    </location>
</feature>
<protein>
    <submittedName>
        <fullName evidence="2">Uncharacterized protein</fullName>
    </submittedName>
</protein>
<reference evidence="2 3" key="1">
    <citation type="journal article" date="2016" name="Front. Microbiol.">
        <title>Genome and transcriptome sequences reveal the specific parasitism of the nematophagous Purpureocillium lilacinum 36-1.</title>
        <authorList>
            <person name="Xie J."/>
            <person name="Li S."/>
            <person name="Mo C."/>
            <person name="Xiao X."/>
            <person name="Peng D."/>
            <person name="Wang G."/>
            <person name="Xiao Y."/>
        </authorList>
    </citation>
    <scope>NUCLEOTIDE SEQUENCE [LARGE SCALE GENOMIC DNA]</scope>
    <source>
        <strain evidence="2 3">36-1</strain>
    </source>
</reference>
<dbReference type="AlphaFoldDB" id="A0A2U3DPG3"/>
<evidence type="ECO:0000313" key="3">
    <source>
        <dbReference type="Proteomes" id="UP000245956"/>
    </source>
</evidence>
<accession>A0A2U3DPG3</accession>
<name>A0A2U3DPG3_PURLI</name>
<gene>
    <name evidence="2" type="ORF">PCL_12107</name>
</gene>
<sequence>MPTTPQKRGRPRKYRSKEEKARRDVLAKRARRHLQWTVAHRDVRFQVYQTPASSATENESAGRLGVLADAARRGNISFYLGGKSRSDGDSWAPNMEAVRATIRYAIATRRLRTHDTDGPLMGQPFITNPPAQHHPCIQQEAPLQPP</sequence>
<evidence type="ECO:0000313" key="2">
    <source>
        <dbReference type="EMBL" id="PWI64141.1"/>
    </source>
</evidence>
<dbReference type="EMBL" id="LCWV01000088">
    <property type="protein sequence ID" value="PWI64141.1"/>
    <property type="molecule type" value="Genomic_DNA"/>
</dbReference>
<feature type="region of interest" description="Disordered" evidence="1">
    <location>
        <begin position="1"/>
        <end position="23"/>
    </location>
</feature>
<comment type="caution">
    <text evidence="2">The sequence shown here is derived from an EMBL/GenBank/DDBJ whole genome shotgun (WGS) entry which is preliminary data.</text>
</comment>